<evidence type="ECO:0000313" key="11">
    <source>
        <dbReference type="EMBL" id="MDP5308573.1"/>
    </source>
</evidence>
<keyword evidence="11" id="KW-0966">Cell projection</keyword>
<comment type="function">
    <text evidence="1 10">Controls the rotational direction of flagella during chemotaxis.</text>
</comment>
<comment type="caution">
    <text evidence="11">The sequence shown here is derived from an EMBL/GenBank/DDBJ whole genome shotgun (WGS) entry which is preliminary data.</text>
</comment>
<evidence type="ECO:0000256" key="2">
    <source>
        <dbReference type="ARBA" id="ARBA00004162"/>
    </source>
</evidence>
<feature type="transmembrane region" description="Helical" evidence="10">
    <location>
        <begin position="20"/>
        <end position="42"/>
    </location>
</feature>
<gene>
    <name evidence="11" type="ORF">Q5Y72_15925</name>
</gene>
<keyword evidence="8 10" id="KW-1133">Transmembrane helix</keyword>
<keyword evidence="10" id="KW-0997">Cell inner membrane</keyword>
<proteinExistence type="inferred from homology"/>
<dbReference type="Pfam" id="PF03748">
    <property type="entry name" value="FliL"/>
    <property type="match status" value="1"/>
</dbReference>
<keyword evidence="9 10" id="KW-0472">Membrane</keyword>
<name>A0ABT9JFH2_9RHOB</name>
<reference evidence="11 12" key="1">
    <citation type="submission" date="2023-08" db="EMBL/GenBank/DDBJ databases">
        <authorList>
            <person name="Park J.-S."/>
        </authorList>
    </citation>
    <scope>NUCLEOTIDE SEQUENCE [LARGE SCALE GENOMIC DNA]</scope>
    <source>
        <strain evidence="11 12">2205BS29-5</strain>
    </source>
</reference>
<keyword evidence="11" id="KW-0969">Cilium</keyword>
<protein>
    <recommendedName>
        <fullName evidence="10">Flagellar protein FliL</fullName>
    </recommendedName>
</protein>
<keyword evidence="5 10" id="KW-0145">Chemotaxis</keyword>
<evidence type="ECO:0000256" key="10">
    <source>
        <dbReference type="RuleBase" id="RU364125"/>
    </source>
</evidence>
<evidence type="ECO:0000256" key="3">
    <source>
        <dbReference type="ARBA" id="ARBA00008281"/>
    </source>
</evidence>
<dbReference type="EMBL" id="JAVAMQ010000018">
    <property type="protein sequence ID" value="MDP5308573.1"/>
    <property type="molecule type" value="Genomic_DNA"/>
</dbReference>
<comment type="subcellular location">
    <subcellularLocation>
        <location evidence="10">Cell inner membrane</location>
    </subcellularLocation>
    <subcellularLocation>
        <location evidence="2">Cell membrane</location>
        <topology evidence="2">Single-pass membrane protein</topology>
    </subcellularLocation>
</comment>
<evidence type="ECO:0000256" key="4">
    <source>
        <dbReference type="ARBA" id="ARBA00022475"/>
    </source>
</evidence>
<comment type="similarity">
    <text evidence="3 10">Belongs to the FliL family.</text>
</comment>
<keyword evidence="7 10" id="KW-0283">Flagellar rotation</keyword>
<evidence type="ECO:0000256" key="5">
    <source>
        <dbReference type="ARBA" id="ARBA00022500"/>
    </source>
</evidence>
<evidence type="ECO:0000256" key="8">
    <source>
        <dbReference type="ARBA" id="ARBA00022989"/>
    </source>
</evidence>
<keyword evidence="6 10" id="KW-0812">Transmembrane</keyword>
<keyword evidence="12" id="KW-1185">Reference proteome</keyword>
<evidence type="ECO:0000256" key="6">
    <source>
        <dbReference type="ARBA" id="ARBA00022692"/>
    </source>
</evidence>
<keyword evidence="11" id="KW-0282">Flagellum</keyword>
<dbReference type="Proteomes" id="UP001224997">
    <property type="component" value="Unassembled WGS sequence"/>
</dbReference>
<evidence type="ECO:0000256" key="7">
    <source>
        <dbReference type="ARBA" id="ARBA00022779"/>
    </source>
</evidence>
<sequence length="161" mass="17025">MSATAVEAPVEAPPPRKKKAIVMLALALALGGGGFASTYLGLWSPAALIGGSAKPDQGAAAATAVVFVDVPKIEMNIPGSRGRSLVLSAAIETDETHRAEVEHLMPRVLDAFTSFLSGIDPGAYDKRGVLEIIRSELVTRSRYVVGEEPVKDLLITEFLIR</sequence>
<accession>A0ABT9JFH2</accession>
<organism evidence="11 12">
    <name type="scientific">Paracoccus spongiarum</name>
    <dbReference type="NCBI Taxonomy" id="3064387"/>
    <lineage>
        <taxon>Bacteria</taxon>
        <taxon>Pseudomonadati</taxon>
        <taxon>Pseudomonadota</taxon>
        <taxon>Alphaproteobacteria</taxon>
        <taxon>Rhodobacterales</taxon>
        <taxon>Paracoccaceae</taxon>
        <taxon>Paracoccus</taxon>
    </lineage>
</organism>
<keyword evidence="4" id="KW-1003">Cell membrane</keyword>
<evidence type="ECO:0000313" key="12">
    <source>
        <dbReference type="Proteomes" id="UP001224997"/>
    </source>
</evidence>
<evidence type="ECO:0000256" key="1">
    <source>
        <dbReference type="ARBA" id="ARBA00002254"/>
    </source>
</evidence>
<evidence type="ECO:0000256" key="9">
    <source>
        <dbReference type="ARBA" id="ARBA00023136"/>
    </source>
</evidence>
<dbReference type="RefSeq" id="WP_305964416.1">
    <property type="nucleotide sequence ID" value="NZ_JAVAMQ010000018.1"/>
</dbReference>
<dbReference type="InterPro" id="IPR005503">
    <property type="entry name" value="FliL"/>
</dbReference>